<reference evidence="1" key="2">
    <citation type="submission" date="2018-04" db="EMBL/GenBank/DDBJ databases">
        <title>OnivRS2 (Oryza nivara Reference Sequence Version 2).</title>
        <authorList>
            <person name="Zhang J."/>
            <person name="Kudrna D."/>
            <person name="Lee S."/>
            <person name="Talag J."/>
            <person name="Rajasekar S."/>
            <person name="Welchert J."/>
            <person name="Hsing Y.-I."/>
            <person name="Wing R.A."/>
        </authorList>
    </citation>
    <scope>NUCLEOTIDE SEQUENCE [LARGE SCALE GENOMIC DNA]</scope>
    <source>
        <strain evidence="1">SL10</strain>
    </source>
</reference>
<dbReference type="Proteomes" id="UP000006591">
    <property type="component" value="Chromosome 8"/>
</dbReference>
<name>A0A0E0IFG3_ORYNI</name>
<dbReference type="OMA" id="TQFVATQ"/>
<protein>
    <submittedName>
        <fullName evidence="1">Uncharacterized protein</fullName>
    </submittedName>
</protein>
<reference evidence="1" key="1">
    <citation type="submission" date="2015-04" db="UniProtKB">
        <authorList>
            <consortium name="EnsemblPlants"/>
        </authorList>
    </citation>
    <scope>IDENTIFICATION</scope>
    <source>
        <strain evidence="1">SL10</strain>
    </source>
</reference>
<evidence type="ECO:0000313" key="2">
    <source>
        <dbReference type="Proteomes" id="UP000006591"/>
    </source>
</evidence>
<evidence type="ECO:0000313" key="1">
    <source>
        <dbReference type="EnsemblPlants" id="ONIVA08G25720.1"/>
    </source>
</evidence>
<proteinExistence type="predicted"/>
<dbReference type="Gramene" id="ONIVA08G25720.1">
    <property type="protein sequence ID" value="ONIVA08G25720.1"/>
    <property type="gene ID" value="ONIVA08G25720"/>
</dbReference>
<dbReference type="HOGENOM" id="CLU_2203757_0_0_1"/>
<accession>A0A0E0IFG3</accession>
<dbReference type="EnsemblPlants" id="ONIVA08G25720.1">
    <property type="protein sequence ID" value="ONIVA08G25720.1"/>
    <property type="gene ID" value="ONIVA08G25720"/>
</dbReference>
<organism evidence="1">
    <name type="scientific">Oryza nivara</name>
    <name type="common">Indian wild rice</name>
    <name type="synonym">Oryza sativa f. spontanea</name>
    <dbReference type="NCBI Taxonomy" id="4536"/>
    <lineage>
        <taxon>Eukaryota</taxon>
        <taxon>Viridiplantae</taxon>
        <taxon>Streptophyta</taxon>
        <taxon>Embryophyta</taxon>
        <taxon>Tracheophyta</taxon>
        <taxon>Spermatophyta</taxon>
        <taxon>Magnoliopsida</taxon>
        <taxon>Liliopsida</taxon>
        <taxon>Poales</taxon>
        <taxon>Poaceae</taxon>
        <taxon>BOP clade</taxon>
        <taxon>Oryzoideae</taxon>
        <taxon>Oryzeae</taxon>
        <taxon>Oryzinae</taxon>
        <taxon>Oryza</taxon>
    </lineage>
</organism>
<sequence length="109" mass="11767">MSAAREIPHVRGQTQFVATQRVPAWFPFPAALAAARHRHAPTDLTLMMERADPVGASPLPPPLSYRFPLPLTCLEGVDVSAAAFAASPAAFLVYLGEDEEREGGRKEKA</sequence>
<dbReference type="AlphaFoldDB" id="A0A0E0IFG3"/>
<keyword evidence="2" id="KW-1185">Reference proteome</keyword>